<dbReference type="GO" id="GO:0016763">
    <property type="term" value="F:pentosyltransferase activity"/>
    <property type="evidence" value="ECO:0007669"/>
    <property type="project" value="InterPro"/>
</dbReference>
<evidence type="ECO:0000259" key="12">
    <source>
        <dbReference type="Pfam" id="PF00912"/>
    </source>
</evidence>
<keyword evidence="8 11" id="KW-1133">Transmembrane helix</keyword>
<gene>
    <name evidence="11" type="primary">mtgA</name>
    <name evidence="13" type="ORF">DCC81_02780</name>
</gene>
<keyword evidence="1 11" id="KW-1003">Cell membrane</keyword>
<evidence type="ECO:0000313" key="13">
    <source>
        <dbReference type="EMBL" id="PUZ28428.1"/>
    </source>
</evidence>
<dbReference type="PANTHER" id="PTHR30400">
    <property type="entry name" value="MONOFUNCTIONAL BIOSYNTHETIC PEPTIDOGLYCAN TRANSGLYCOSYLASE"/>
    <property type="match status" value="1"/>
</dbReference>
<evidence type="ECO:0000256" key="9">
    <source>
        <dbReference type="ARBA" id="ARBA00023136"/>
    </source>
</evidence>
<evidence type="ECO:0000256" key="7">
    <source>
        <dbReference type="ARBA" id="ARBA00022984"/>
    </source>
</evidence>
<name>A0A2T7BL76_9BACT</name>
<dbReference type="RefSeq" id="WP_108685067.1">
    <property type="nucleotide sequence ID" value="NZ_QCYK01000001.1"/>
</dbReference>
<accession>A0A2T7BL76</accession>
<dbReference type="PANTHER" id="PTHR30400:SF0">
    <property type="entry name" value="BIOSYNTHETIC PEPTIDOGLYCAN TRANSGLYCOSYLASE"/>
    <property type="match status" value="1"/>
</dbReference>
<comment type="function">
    <text evidence="11">Peptidoglycan polymerase that catalyzes glycan chain elongation from lipid-linked precursors.</text>
</comment>
<evidence type="ECO:0000256" key="2">
    <source>
        <dbReference type="ARBA" id="ARBA00022519"/>
    </source>
</evidence>
<dbReference type="GO" id="GO:0008360">
    <property type="term" value="P:regulation of cell shape"/>
    <property type="evidence" value="ECO:0007669"/>
    <property type="project" value="UniProtKB-KW"/>
</dbReference>
<comment type="subcellular location">
    <subcellularLocation>
        <location evidence="11">Cell membrane</location>
        <topology evidence="11">Single-pass membrane protein</topology>
    </subcellularLocation>
</comment>
<dbReference type="GO" id="GO:0008955">
    <property type="term" value="F:peptidoglycan glycosyltransferase activity"/>
    <property type="evidence" value="ECO:0007669"/>
    <property type="project" value="UniProtKB-UniRule"/>
</dbReference>
<evidence type="ECO:0000256" key="5">
    <source>
        <dbReference type="ARBA" id="ARBA00022692"/>
    </source>
</evidence>
<dbReference type="OrthoDB" id="9766909at2"/>
<comment type="pathway">
    <text evidence="11">Cell wall biogenesis; peptidoglycan biosynthesis.</text>
</comment>
<dbReference type="GO" id="GO:0009252">
    <property type="term" value="P:peptidoglycan biosynthetic process"/>
    <property type="evidence" value="ECO:0007669"/>
    <property type="project" value="UniProtKB-UniRule"/>
</dbReference>
<dbReference type="GO" id="GO:0009274">
    <property type="term" value="C:peptidoglycan-based cell wall"/>
    <property type="evidence" value="ECO:0007669"/>
    <property type="project" value="InterPro"/>
</dbReference>
<keyword evidence="14" id="KW-1185">Reference proteome</keyword>
<dbReference type="GO" id="GO:0071555">
    <property type="term" value="P:cell wall organization"/>
    <property type="evidence" value="ECO:0007669"/>
    <property type="project" value="UniProtKB-KW"/>
</dbReference>
<dbReference type="InterPro" id="IPR011812">
    <property type="entry name" value="Pep_trsgly"/>
</dbReference>
<evidence type="ECO:0000256" key="3">
    <source>
        <dbReference type="ARBA" id="ARBA00022676"/>
    </source>
</evidence>
<evidence type="ECO:0000313" key="14">
    <source>
        <dbReference type="Proteomes" id="UP000244450"/>
    </source>
</evidence>
<evidence type="ECO:0000256" key="8">
    <source>
        <dbReference type="ARBA" id="ARBA00022989"/>
    </source>
</evidence>
<proteinExistence type="inferred from homology"/>
<keyword evidence="5 11" id="KW-0812">Transmembrane</keyword>
<comment type="caution">
    <text evidence="13">The sequence shown here is derived from an EMBL/GenBank/DDBJ whole genome shotgun (WGS) entry which is preliminary data.</text>
</comment>
<keyword evidence="6 11" id="KW-0133">Cell shape</keyword>
<dbReference type="InterPro" id="IPR001264">
    <property type="entry name" value="Glyco_trans_51"/>
</dbReference>
<dbReference type="Pfam" id="PF00912">
    <property type="entry name" value="Transgly"/>
    <property type="match status" value="1"/>
</dbReference>
<keyword evidence="3 11" id="KW-0328">Glycosyltransferase</keyword>
<evidence type="ECO:0000256" key="4">
    <source>
        <dbReference type="ARBA" id="ARBA00022679"/>
    </source>
</evidence>
<dbReference type="InterPro" id="IPR023346">
    <property type="entry name" value="Lysozyme-like_dom_sf"/>
</dbReference>
<keyword evidence="2" id="KW-0997">Cell inner membrane</keyword>
<reference evidence="13 14" key="1">
    <citation type="submission" date="2018-04" db="EMBL/GenBank/DDBJ databases">
        <title>Chitinophaga fuyangensis sp. nov., isolated from soil in a chemical factory.</title>
        <authorList>
            <person name="Chen K."/>
        </authorList>
    </citation>
    <scope>NUCLEOTIDE SEQUENCE [LARGE SCALE GENOMIC DNA]</scope>
    <source>
        <strain evidence="13 14">LY-1</strain>
    </source>
</reference>
<dbReference type="NCBIfam" id="TIGR02070">
    <property type="entry name" value="mono_pep_trsgly"/>
    <property type="match status" value="1"/>
</dbReference>
<evidence type="ECO:0000256" key="1">
    <source>
        <dbReference type="ARBA" id="ARBA00022475"/>
    </source>
</evidence>
<dbReference type="UniPathway" id="UPA00219"/>
<dbReference type="InterPro" id="IPR036950">
    <property type="entry name" value="PBP_transglycosylase"/>
</dbReference>
<dbReference type="EC" id="2.4.99.28" evidence="11"/>
<dbReference type="EMBL" id="QCYK01000001">
    <property type="protein sequence ID" value="PUZ28428.1"/>
    <property type="molecule type" value="Genomic_DNA"/>
</dbReference>
<comment type="catalytic activity">
    <reaction evidence="11">
        <text>[GlcNAc-(1-&gt;4)-Mur2Ac(oyl-L-Ala-gamma-D-Glu-L-Lys-D-Ala-D-Ala)](n)-di-trans,octa-cis-undecaprenyl diphosphate + beta-D-GlcNAc-(1-&gt;4)-Mur2Ac(oyl-L-Ala-gamma-D-Glu-L-Lys-D-Ala-D-Ala)-di-trans,octa-cis-undecaprenyl diphosphate = [GlcNAc-(1-&gt;4)-Mur2Ac(oyl-L-Ala-gamma-D-Glu-L-Lys-D-Ala-D-Ala)](n+1)-di-trans,octa-cis-undecaprenyl diphosphate + di-trans,octa-cis-undecaprenyl diphosphate + H(+)</text>
        <dbReference type="Rhea" id="RHEA:23708"/>
        <dbReference type="Rhea" id="RHEA-COMP:9602"/>
        <dbReference type="Rhea" id="RHEA-COMP:9603"/>
        <dbReference type="ChEBI" id="CHEBI:15378"/>
        <dbReference type="ChEBI" id="CHEBI:58405"/>
        <dbReference type="ChEBI" id="CHEBI:60033"/>
        <dbReference type="ChEBI" id="CHEBI:78435"/>
        <dbReference type="EC" id="2.4.99.28"/>
    </reaction>
</comment>
<feature type="domain" description="Glycosyl transferase family 51" evidence="12">
    <location>
        <begin position="55"/>
        <end position="205"/>
    </location>
</feature>
<dbReference type="Proteomes" id="UP000244450">
    <property type="component" value="Unassembled WGS sequence"/>
</dbReference>
<protein>
    <recommendedName>
        <fullName evidence="11">Biosynthetic peptidoglycan transglycosylase</fullName>
        <ecNumber evidence="11">2.4.99.28</ecNumber>
    </recommendedName>
    <alternativeName>
        <fullName evidence="11">Glycan polymerase</fullName>
    </alternativeName>
    <alternativeName>
        <fullName evidence="11">Peptidoglycan glycosyltransferase MtgA</fullName>
        <shortName evidence="11">PGT</shortName>
    </alternativeName>
</protein>
<evidence type="ECO:0000256" key="6">
    <source>
        <dbReference type="ARBA" id="ARBA00022960"/>
    </source>
</evidence>
<comment type="similarity">
    <text evidence="11">Belongs to the glycosyltransferase 51 family.</text>
</comment>
<sequence>MNLKGIVPRTWRKLRIVLLVLFVGQFLYIFLLKWIHPPFTLTMLDNRLHLPKDKEFHYQWVDYDHISEYAKLAVIAKEDQLFPDHNGFDFKSIEKAMKHNQKSTKIHGASTISQQVAKNVFLWQHGGWFRKGLEVYFTFMIEKVWGKQRILEMYLNVAQTGDGIYGMEAAAQQYYHIPAASLSREQAAMIAGCLSNPVKFTVVPPAKITIWYQRHTLTQMRYIASDPDIAALVESRKK</sequence>
<dbReference type="Gene3D" id="1.10.3810.10">
    <property type="entry name" value="Biosynthetic peptidoglycan transglycosylase-like"/>
    <property type="match status" value="1"/>
</dbReference>
<keyword evidence="10 11" id="KW-0961">Cell wall biogenesis/degradation</keyword>
<feature type="transmembrane region" description="Helical" evidence="11">
    <location>
        <begin position="16"/>
        <end position="35"/>
    </location>
</feature>
<evidence type="ECO:0000256" key="10">
    <source>
        <dbReference type="ARBA" id="ARBA00023316"/>
    </source>
</evidence>
<dbReference type="AlphaFoldDB" id="A0A2T7BL76"/>
<keyword evidence="4 11" id="KW-0808">Transferase</keyword>
<keyword evidence="9 11" id="KW-0472">Membrane</keyword>
<dbReference type="GO" id="GO:0005886">
    <property type="term" value="C:plasma membrane"/>
    <property type="evidence" value="ECO:0007669"/>
    <property type="project" value="UniProtKB-SubCell"/>
</dbReference>
<dbReference type="HAMAP" id="MF_00766">
    <property type="entry name" value="PGT_MtgA"/>
    <property type="match status" value="1"/>
</dbReference>
<dbReference type="SUPFAM" id="SSF53955">
    <property type="entry name" value="Lysozyme-like"/>
    <property type="match status" value="1"/>
</dbReference>
<organism evidence="13 14">
    <name type="scientific">Chitinophaga parva</name>
    <dbReference type="NCBI Taxonomy" id="2169414"/>
    <lineage>
        <taxon>Bacteria</taxon>
        <taxon>Pseudomonadati</taxon>
        <taxon>Bacteroidota</taxon>
        <taxon>Chitinophagia</taxon>
        <taxon>Chitinophagales</taxon>
        <taxon>Chitinophagaceae</taxon>
        <taxon>Chitinophaga</taxon>
    </lineage>
</organism>
<evidence type="ECO:0000256" key="11">
    <source>
        <dbReference type="HAMAP-Rule" id="MF_00766"/>
    </source>
</evidence>
<keyword evidence="7 11" id="KW-0573">Peptidoglycan synthesis</keyword>